<dbReference type="Proteomes" id="UP000198412">
    <property type="component" value="Unassembled WGS sequence"/>
</dbReference>
<keyword evidence="3" id="KW-1003">Cell membrane</keyword>
<evidence type="ECO:0000256" key="3">
    <source>
        <dbReference type="ARBA" id="ARBA00022475"/>
    </source>
</evidence>
<dbReference type="Pfam" id="PF04143">
    <property type="entry name" value="Sulf_transp"/>
    <property type="match status" value="1"/>
</dbReference>
<keyword evidence="6 9" id="KW-1133">Transmembrane helix</keyword>
<keyword evidence="5 9" id="KW-0812">Transmembrane</keyword>
<comment type="subcellular location">
    <subcellularLocation>
        <location evidence="1">Cell inner membrane</location>
        <topology evidence="1">Multi-pass membrane protein</topology>
    </subcellularLocation>
</comment>
<sequence length="176" mass="19012">MKIDTQKNSHMYWNPYFGGFLLGIIILFTFYMTGRGLGASGAMKSGVVALVDTVTPSHAEKNAYYSKFISEDDSPLNTWLVFEAIGVLIGAFLSGGLSGRIGWRTQHSPKITRKRRLVFALGGGILFGLGAQIARGCTSGAALSGMAVLSTGGFITMFAIFGTGFLVAYFFRKNWI</sequence>
<keyword evidence="4" id="KW-0997">Cell inner membrane</keyword>
<evidence type="ECO:0000256" key="1">
    <source>
        <dbReference type="ARBA" id="ARBA00004429"/>
    </source>
</evidence>
<evidence type="ECO:0000256" key="9">
    <source>
        <dbReference type="SAM" id="Phobius"/>
    </source>
</evidence>
<feature type="transmembrane region" description="Helical" evidence="9">
    <location>
        <begin position="117"/>
        <end position="134"/>
    </location>
</feature>
<protein>
    <submittedName>
        <fullName evidence="10">Uncharacterized protein</fullName>
    </submittedName>
</protein>
<evidence type="ECO:0000256" key="2">
    <source>
        <dbReference type="ARBA" id="ARBA00022448"/>
    </source>
</evidence>
<dbReference type="EMBL" id="FZNX01000001">
    <property type="protein sequence ID" value="SNR30473.1"/>
    <property type="molecule type" value="Genomic_DNA"/>
</dbReference>
<dbReference type="InterPro" id="IPR007272">
    <property type="entry name" value="Sulf_transp_TsuA/YedE"/>
</dbReference>
<feature type="transmembrane region" description="Helical" evidence="9">
    <location>
        <begin position="146"/>
        <end position="171"/>
    </location>
</feature>
<keyword evidence="2" id="KW-0813">Transport</keyword>
<reference evidence="11" key="1">
    <citation type="submission" date="2017-06" db="EMBL/GenBank/DDBJ databases">
        <authorList>
            <person name="Varghese N."/>
            <person name="Submissions S."/>
        </authorList>
    </citation>
    <scope>NUCLEOTIDE SEQUENCE [LARGE SCALE GENOMIC DNA]</scope>
    <source>
        <strain evidence="11">DSM 27993</strain>
    </source>
</reference>
<evidence type="ECO:0000256" key="5">
    <source>
        <dbReference type="ARBA" id="ARBA00022692"/>
    </source>
</evidence>
<keyword evidence="7 9" id="KW-0472">Membrane</keyword>
<evidence type="ECO:0000256" key="4">
    <source>
        <dbReference type="ARBA" id="ARBA00022519"/>
    </source>
</evidence>
<dbReference type="PANTHER" id="PTHR30574:SF1">
    <property type="entry name" value="SULPHUR TRANSPORT DOMAIN-CONTAINING PROTEIN"/>
    <property type="match status" value="1"/>
</dbReference>
<evidence type="ECO:0000256" key="7">
    <source>
        <dbReference type="ARBA" id="ARBA00023136"/>
    </source>
</evidence>
<evidence type="ECO:0000313" key="11">
    <source>
        <dbReference type="Proteomes" id="UP000198412"/>
    </source>
</evidence>
<name>A0A238V9Z6_9FLAO</name>
<accession>A0A238V9Z6</accession>
<feature type="transmembrane region" description="Helical" evidence="9">
    <location>
        <begin position="12"/>
        <end position="33"/>
    </location>
</feature>
<organism evidence="10 11">
    <name type="scientific">Lutibacter flavus</name>
    <dbReference type="NCBI Taxonomy" id="691689"/>
    <lineage>
        <taxon>Bacteria</taxon>
        <taxon>Pseudomonadati</taxon>
        <taxon>Bacteroidota</taxon>
        <taxon>Flavobacteriia</taxon>
        <taxon>Flavobacteriales</taxon>
        <taxon>Flavobacteriaceae</taxon>
        <taxon>Lutibacter</taxon>
    </lineage>
</organism>
<feature type="transmembrane region" description="Helical" evidence="9">
    <location>
        <begin position="76"/>
        <end position="97"/>
    </location>
</feature>
<keyword evidence="11" id="KW-1185">Reference proteome</keyword>
<evidence type="ECO:0000256" key="6">
    <source>
        <dbReference type="ARBA" id="ARBA00022989"/>
    </source>
</evidence>
<dbReference type="GO" id="GO:0005886">
    <property type="term" value="C:plasma membrane"/>
    <property type="evidence" value="ECO:0007669"/>
    <property type="project" value="UniProtKB-SubCell"/>
</dbReference>
<proteinExistence type="inferred from homology"/>
<comment type="similarity">
    <text evidence="8">Belongs to the TsuA/YedE (TC 9.B.102) family.</text>
</comment>
<dbReference type="PANTHER" id="PTHR30574">
    <property type="entry name" value="INNER MEMBRANE PROTEIN YEDE"/>
    <property type="match status" value="1"/>
</dbReference>
<dbReference type="OrthoDB" id="9814020at2"/>
<gene>
    <name evidence="10" type="ORF">SAMN04488111_0084</name>
</gene>
<dbReference type="AlphaFoldDB" id="A0A238V9Z6"/>
<evidence type="ECO:0000256" key="8">
    <source>
        <dbReference type="ARBA" id="ARBA00035655"/>
    </source>
</evidence>
<evidence type="ECO:0000313" key="10">
    <source>
        <dbReference type="EMBL" id="SNR30473.1"/>
    </source>
</evidence>
<dbReference type="RefSeq" id="WP_089377533.1">
    <property type="nucleotide sequence ID" value="NZ_FZNX01000001.1"/>
</dbReference>